<feature type="region of interest" description="Disordered" evidence="1">
    <location>
        <begin position="858"/>
        <end position="886"/>
    </location>
</feature>
<dbReference type="PROSITE" id="PS00888">
    <property type="entry name" value="CNMP_BINDING_1"/>
    <property type="match status" value="1"/>
</dbReference>
<feature type="transmembrane region" description="Helical" evidence="2">
    <location>
        <begin position="497"/>
        <end position="516"/>
    </location>
</feature>
<comment type="caution">
    <text evidence="4">The sequence shown here is derived from an EMBL/GenBank/DDBJ whole genome shotgun (WGS) entry which is preliminary data.</text>
</comment>
<keyword evidence="2" id="KW-0812">Transmembrane</keyword>
<dbReference type="InterPro" id="IPR018488">
    <property type="entry name" value="cNMP-bd_CS"/>
</dbReference>
<name>A0A9W7D911_9STRA</name>
<feature type="compositionally biased region" description="Basic and acidic residues" evidence="1">
    <location>
        <begin position="860"/>
        <end position="883"/>
    </location>
</feature>
<feature type="transmembrane region" description="Helical" evidence="2">
    <location>
        <begin position="625"/>
        <end position="647"/>
    </location>
</feature>
<dbReference type="GO" id="GO:0098855">
    <property type="term" value="C:HCN channel complex"/>
    <property type="evidence" value="ECO:0007669"/>
    <property type="project" value="TreeGrafter"/>
</dbReference>
<dbReference type="Proteomes" id="UP001165083">
    <property type="component" value="Unassembled WGS sequence"/>
</dbReference>
<dbReference type="Pfam" id="PF00027">
    <property type="entry name" value="cNMP_binding"/>
    <property type="match status" value="1"/>
</dbReference>
<feature type="region of interest" description="Disordered" evidence="1">
    <location>
        <begin position="1"/>
        <end position="54"/>
    </location>
</feature>
<feature type="compositionally biased region" description="Low complexity" evidence="1">
    <location>
        <begin position="1198"/>
        <end position="1209"/>
    </location>
</feature>
<feature type="compositionally biased region" description="Basic and acidic residues" evidence="1">
    <location>
        <begin position="317"/>
        <end position="326"/>
    </location>
</feature>
<sequence>MIRSKSARDVAHSPHAEEPKADQRTDSELSGQTLENGEARGGEQEKMASGSVRPFNRLVTTSAVAAALAEVQGVESQVANERPKRRRLDRRHSGGMEPLAEANSDARTAAGPQSNGRRISAPVVEAPVGDNPTEVVIKPMRLGSTSPRGQLKRATSTHLAGIRERLKAAQAGTTNTAVRRTPSASTTPTFKRTLSSTTPSFRAVAKAVAVSTTLANGGNAAAASNERAEQGQNYEQMMARFQLRRLEPADSGRSLDNEVKTLNRRGSAYITPVDSELSQRRAMDDLMNSTRPRSEGEQIGNTIGREGDILASSQSRVDSRQEESPRRPGAPSFHSNNASVAPPPTASASPAAYLGMTSGALGGSVRSIASVVRNGQSDLDQARASQQGQQGEKNEQSHDQQQSATRRDSGGVPALDHSNFQKLSSRAGSRPRLLPRLKKRARTIFMRLRTPLSPFTRTARVRSFLLLVAFCVHTLGFPYEEAFHEGGRQWFVSIDSVTEMIFFADFLLAFNTSFVNKRGVLVVSRRHIAWNFVTGACVFQLLAALPIMTVTSIIKHEAEGATHLEAKSDAFQRFSHMLIDMVIRSHRIIHILRLLSEVGQVRDARIDKSILGWLLYSRYSHLLRIVWIVGAVMLIAHCVACCWRLLLIDAAVLDPSSIVARTCGAPIDPTVELEVYAECFYVAMQMLQGQSLTTHSARENVFASCVNLLGSIVLAVIFGHVAMLVANFNANSTAYQRKMESVFAGMTKMQLPAPLRERIHQYYAHLWREYEALDGAPLERFAKELSHNLTLEVVLFKYMELAMHVPFWENCSPDFQKTLVLSLDTRVYLPDDFIVRRGEVGDEFYMINRGMCELVGSTDTQEHATEPLARRRSAVSEHSEHPADTSTLYTTFHDGTVYPDRNDLGRDHYHHGRGARAAARYAHVSPDGFTQLNASVKTLTRGQAFGEMALLMNYQRTANVRAMTYVEMCVLSRTAFQAVLTRYPVDRKHVISQILISSLENNERFGIPCPLTAMVRSVFAGEVDGVASGDKFITPRRAAKLIAWAVNPDVEDDSIKFALSSKLKDQLLVVRDQEFGVPTHSEETPRQRTTSNRGWSGANATSSTTSPRTNRVSSDSVNRKRTRDDINPKECGCKCHCNDSSIESSENAPNRPSLMVKPEPEVESQVMKLETVQAQALALIQELQRGVQDSLYPPQQTPQPTSTPVVDQTNPDASSSPGYSGRRRKFITRGTSSKTVASVQQRRSKFVSSRSTSAPNFADLDTIAGRASDFTLNETTDDVNSANFVKPSTTPPKPIQRAVTARWLKTSESSRPLRNPNTFAPLIRPRVAAGSSSQRFIQRVTNQLASLATSNSTVQQASPTRYADQLFGTMQPGMDAAPSVNETSFREEESNVSEARYYP</sequence>
<dbReference type="Gene3D" id="1.10.287.70">
    <property type="match status" value="1"/>
</dbReference>
<accession>A0A9W7D911</accession>
<feature type="transmembrane region" description="Helical" evidence="2">
    <location>
        <begin position="528"/>
        <end position="554"/>
    </location>
</feature>
<dbReference type="SUPFAM" id="SSF81324">
    <property type="entry name" value="Voltage-gated potassium channels"/>
    <property type="match status" value="1"/>
</dbReference>
<feature type="region of interest" description="Disordered" evidence="1">
    <location>
        <begin position="378"/>
        <end position="426"/>
    </location>
</feature>
<feature type="compositionally biased region" description="Basic and acidic residues" evidence="1">
    <location>
        <begin position="1"/>
        <end position="27"/>
    </location>
</feature>
<dbReference type="Gene3D" id="2.60.120.10">
    <property type="entry name" value="Jelly Rolls"/>
    <property type="match status" value="1"/>
</dbReference>
<dbReference type="SUPFAM" id="SSF51206">
    <property type="entry name" value="cAMP-binding domain-like"/>
    <property type="match status" value="1"/>
</dbReference>
<dbReference type="InterPro" id="IPR000595">
    <property type="entry name" value="cNMP-bd_dom"/>
</dbReference>
<dbReference type="PANTHER" id="PTHR45689:SF5">
    <property type="entry name" value="I[[H]] CHANNEL, ISOFORM E"/>
    <property type="match status" value="1"/>
</dbReference>
<feature type="region of interest" description="Disordered" evidence="1">
    <location>
        <begin position="1369"/>
        <end position="1399"/>
    </location>
</feature>
<keyword evidence="2" id="KW-1133">Transmembrane helix</keyword>
<feature type="region of interest" description="Disordered" evidence="1">
    <location>
        <begin position="287"/>
        <end position="346"/>
    </location>
</feature>
<feature type="domain" description="Cyclic nucleotide-binding" evidence="3">
    <location>
        <begin position="807"/>
        <end position="997"/>
    </location>
</feature>
<feature type="region of interest" description="Disordered" evidence="1">
    <location>
        <begin position="170"/>
        <end position="197"/>
    </location>
</feature>
<feature type="compositionally biased region" description="Polar residues" evidence="1">
    <location>
        <begin position="378"/>
        <end position="391"/>
    </location>
</feature>
<dbReference type="PANTHER" id="PTHR45689">
    <property type="entry name" value="I[[H]] CHANNEL, ISOFORM E"/>
    <property type="match status" value="1"/>
</dbReference>
<feature type="region of interest" description="Disordered" evidence="1">
    <location>
        <begin position="72"/>
        <end position="117"/>
    </location>
</feature>
<dbReference type="EMBL" id="BSXW01012452">
    <property type="protein sequence ID" value="GMF65219.1"/>
    <property type="molecule type" value="Genomic_DNA"/>
</dbReference>
<proteinExistence type="predicted"/>
<dbReference type="SMART" id="SM00100">
    <property type="entry name" value="cNMP"/>
    <property type="match status" value="1"/>
</dbReference>
<dbReference type="CDD" id="cd00038">
    <property type="entry name" value="CAP_ED"/>
    <property type="match status" value="1"/>
</dbReference>
<dbReference type="InterPro" id="IPR018490">
    <property type="entry name" value="cNMP-bd_dom_sf"/>
</dbReference>
<evidence type="ECO:0000313" key="4">
    <source>
        <dbReference type="EMBL" id="GMF65219.1"/>
    </source>
</evidence>
<evidence type="ECO:0000256" key="2">
    <source>
        <dbReference type="SAM" id="Phobius"/>
    </source>
</evidence>
<feature type="compositionally biased region" description="Polar residues" evidence="1">
    <location>
        <begin position="1087"/>
        <end position="1116"/>
    </location>
</feature>
<feature type="compositionally biased region" description="Low complexity" evidence="1">
    <location>
        <begin position="335"/>
        <end position="346"/>
    </location>
</feature>
<dbReference type="InterPro" id="IPR051413">
    <property type="entry name" value="K/Na_HCN_channel"/>
</dbReference>
<gene>
    <name evidence="4" type="ORF">Plil01_001791900</name>
</gene>
<keyword evidence="5" id="KW-1185">Reference proteome</keyword>
<keyword evidence="2" id="KW-0472">Membrane</keyword>
<organism evidence="4 5">
    <name type="scientific">Phytophthora lilii</name>
    <dbReference type="NCBI Taxonomy" id="2077276"/>
    <lineage>
        <taxon>Eukaryota</taxon>
        <taxon>Sar</taxon>
        <taxon>Stramenopiles</taxon>
        <taxon>Oomycota</taxon>
        <taxon>Peronosporomycetes</taxon>
        <taxon>Peronosporales</taxon>
        <taxon>Peronosporaceae</taxon>
        <taxon>Phytophthora</taxon>
    </lineage>
</organism>
<evidence type="ECO:0000259" key="3">
    <source>
        <dbReference type="PROSITE" id="PS50042"/>
    </source>
</evidence>
<feature type="region of interest" description="Disordered" evidence="1">
    <location>
        <begin position="1076"/>
        <end position="1162"/>
    </location>
</feature>
<protein>
    <submittedName>
        <fullName evidence="4">Unnamed protein product</fullName>
    </submittedName>
</protein>
<dbReference type="PROSITE" id="PS00889">
    <property type="entry name" value="CNMP_BINDING_2"/>
    <property type="match status" value="1"/>
</dbReference>
<dbReference type="GO" id="GO:0003254">
    <property type="term" value="P:regulation of membrane depolarization"/>
    <property type="evidence" value="ECO:0007669"/>
    <property type="project" value="TreeGrafter"/>
</dbReference>
<feature type="transmembrane region" description="Helical" evidence="2">
    <location>
        <begin position="701"/>
        <end position="726"/>
    </location>
</feature>
<dbReference type="InterPro" id="IPR014710">
    <property type="entry name" value="RmlC-like_jellyroll"/>
</dbReference>
<feature type="compositionally biased region" description="Polar residues" evidence="1">
    <location>
        <begin position="1229"/>
        <end position="1255"/>
    </location>
</feature>
<dbReference type="GO" id="GO:0005249">
    <property type="term" value="F:voltage-gated potassium channel activity"/>
    <property type="evidence" value="ECO:0007669"/>
    <property type="project" value="TreeGrafter"/>
</dbReference>
<evidence type="ECO:0000256" key="1">
    <source>
        <dbReference type="SAM" id="MobiDB-lite"/>
    </source>
</evidence>
<feature type="compositionally biased region" description="Basic and acidic residues" evidence="1">
    <location>
        <begin position="37"/>
        <end position="46"/>
    </location>
</feature>
<dbReference type="PROSITE" id="PS50042">
    <property type="entry name" value="CNMP_BINDING_3"/>
    <property type="match status" value="1"/>
</dbReference>
<dbReference type="Gene3D" id="1.10.287.630">
    <property type="entry name" value="Helix hairpin bin"/>
    <property type="match status" value="1"/>
</dbReference>
<feature type="region of interest" description="Disordered" evidence="1">
    <location>
        <begin position="1190"/>
        <end position="1256"/>
    </location>
</feature>
<evidence type="ECO:0000313" key="5">
    <source>
        <dbReference type="Proteomes" id="UP001165083"/>
    </source>
</evidence>
<feature type="compositionally biased region" description="Basic and acidic residues" evidence="1">
    <location>
        <begin position="1122"/>
        <end position="1137"/>
    </location>
</feature>
<feature type="compositionally biased region" description="Polar residues" evidence="1">
    <location>
        <begin position="171"/>
        <end position="197"/>
    </location>
</feature>
<reference evidence="4" key="1">
    <citation type="submission" date="2023-04" db="EMBL/GenBank/DDBJ databases">
        <title>Phytophthora lilii NBRC 32176.</title>
        <authorList>
            <person name="Ichikawa N."/>
            <person name="Sato H."/>
            <person name="Tonouchi N."/>
        </authorList>
    </citation>
    <scope>NUCLEOTIDE SEQUENCE</scope>
    <source>
        <strain evidence="4">NBRC 32176</strain>
    </source>
</reference>
<dbReference type="OrthoDB" id="426293at2759"/>
<dbReference type="GO" id="GO:0035725">
    <property type="term" value="P:sodium ion transmembrane transport"/>
    <property type="evidence" value="ECO:0007669"/>
    <property type="project" value="TreeGrafter"/>
</dbReference>
<feature type="compositionally biased region" description="Polar residues" evidence="1">
    <location>
        <begin position="1138"/>
        <end position="1150"/>
    </location>
</feature>